<dbReference type="InterPro" id="IPR046530">
    <property type="entry name" value="BIM1-like_dom"/>
</dbReference>
<evidence type="ECO:0000256" key="5">
    <source>
        <dbReference type="ARBA" id="ARBA00023136"/>
    </source>
</evidence>
<keyword evidence="2" id="KW-1003">Cell membrane</keyword>
<dbReference type="AlphaFoldDB" id="A0A397HPM9"/>
<dbReference type="GO" id="GO:0098552">
    <property type="term" value="C:side of membrane"/>
    <property type="evidence" value="ECO:0007669"/>
    <property type="project" value="UniProtKB-KW"/>
</dbReference>
<dbReference type="GO" id="GO:0005886">
    <property type="term" value="C:plasma membrane"/>
    <property type="evidence" value="ECO:0007669"/>
    <property type="project" value="UniProtKB-SubCell"/>
</dbReference>
<keyword evidence="7" id="KW-0449">Lipoprotein</keyword>
<evidence type="ECO:0000313" key="12">
    <source>
        <dbReference type="EMBL" id="RHZ64897.1"/>
    </source>
</evidence>
<sequence>MARFSIAALSVLVLSIRQCAAHFLLNYPPTIGFDDSLETTPPCGSFTVDFSTDNVTDFHVGGNAIAVTSIHPQATWLFRATLDITAAGNWTALLPAVQQTGLGDFCEPVVTVPASWAGKKGVIGVVQDAPDGILYQVRSSASPLVSRTCLDHILTLEQQCAAVNFVTGTQPAPSSCKNVTGLTATFTTDASLSSLPAGPTSSASTTTAATTSTSPSPSAKSGAVSTTSSYSGIGAIVWLSMVFLATIGVLLL</sequence>
<dbReference type="InterPro" id="IPR046936">
    <property type="entry name" value="BIM1-like"/>
</dbReference>
<dbReference type="PANTHER" id="PTHR34992:SF1">
    <property type="entry name" value="COPPER ACQUISITION FACTOR BIM1-LIKE DOMAIN-CONTAINING PROTEIN"/>
    <property type="match status" value="1"/>
</dbReference>
<keyword evidence="13" id="KW-1185">Reference proteome</keyword>
<evidence type="ECO:0000256" key="8">
    <source>
        <dbReference type="SAM" id="MobiDB-lite"/>
    </source>
</evidence>
<dbReference type="GeneID" id="38122674"/>
<feature type="region of interest" description="Disordered" evidence="8">
    <location>
        <begin position="193"/>
        <end position="224"/>
    </location>
</feature>
<keyword evidence="5 9" id="KW-0472">Membrane</keyword>
<comment type="caution">
    <text evidence="12">The sequence shown here is derived from an EMBL/GenBank/DDBJ whole genome shotgun (WGS) entry which is preliminary data.</text>
</comment>
<protein>
    <recommendedName>
        <fullName evidence="11">Copper acquisition factor BIM1-like domain-containing protein</fullName>
    </recommendedName>
</protein>
<dbReference type="VEuPathDB" id="FungiDB:CDV56_100700"/>
<dbReference type="OrthoDB" id="2146436at2759"/>
<reference evidence="12" key="1">
    <citation type="submission" date="2018-08" db="EMBL/GenBank/DDBJ databases">
        <title>Draft genome sequence of azole-resistant Aspergillus thermomutatus (Neosartorya pseudofischeri) strain HMR AF 39, isolated from a human nasal aspirate.</title>
        <authorList>
            <person name="Parent-Michaud M."/>
            <person name="Dufresne P.J."/>
            <person name="Fournier E."/>
            <person name="Martineau C."/>
            <person name="Moreira S."/>
            <person name="Perkins V."/>
            <person name="De Repentigny L."/>
            <person name="Dufresne S.F."/>
        </authorList>
    </citation>
    <scope>NUCLEOTIDE SEQUENCE [LARGE SCALE GENOMIC DNA]</scope>
    <source>
        <strain evidence="12">HMR AF 39</strain>
    </source>
</reference>
<keyword evidence="9" id="KW-0812">Transmembrane</keyword>
<dbReference type="PANTHER" id="PTHR34992">
    <property type="entry name" value="HYPHAL ANASTAMOSIS-7 PROTEIN"/>
    <property type="match status" value="1"/>
</dbReference>
<feature type="signal peptide" evidence="10">
    <location>
        <begin position="1"/>
        <end position="21"/>
    </location>
</feature>
<evidence type="ECO:0000256" key="10">
    <source>
        <dbReference type="SAM" id="SignalP"/>
    </source>
</evidence>
<evidence type="ECO:0000313" key="13">
    <source>
        <dbReference type="Proteomes" id="UP000215305"/>
    </source>
</evidence>
<gene>
    <name evidence="12" type="ORF">CDV56_100700</name>
</gene>
<dbReference type="CDD" id="cd21176">
    <property type="entry name" value="LPMO_auxiliary-like"/>
    <property type="match status" value="1"/>
</dbReference>
<organism evidence="12 13">
    <name type="scientific">Aspergillus thermomutatus</name>
    <name type="common">Neosartorya pseudofischeri</name>
    <dbReference type="NCBI Taxonomy" id="41047"/>
    <lineage>
        <taxon>Eukaryota</taxon>
        <taxon>Fungi</taxon>
        <taxon>Dikarya</taxon>
        <taxon>Ascomycota</taxon>
        <taxon>Pezizomycotina</taxon>
        <taxon>Eurotiomycetes</taxon>
        <taxon>Eurotiomycetidae</taxon>
        <taxon>Eurotiales</taxon>
        <taxon>Aspergillaceae</taxon>
        <taxon>Aspergillus</taxon>
        <taxon>Aspergillus subgen. Fumigati</taxon>
    </lineage>
</organism>
<evidence type="ECO:0000256" key="9">
    <source>
        <dbReference type="SAM" id="Phobius"/>
    </source>
</evidence>
<evidence type="ECO:0000256" key="1">
    <source>
        <dbReference type="ARBA" id="ARBA00004609"/>
    </source>
</evidence>
<proteinExistence type="predicted"/>
<keyword evidence="4 10" id="KW-0732">Signal</keyword>
<feature type="transmembrane region" description="Helical" evidence="9">
    <location>
        <begin position="230"/>
        <end position="251"/>
    </location>
</feature>
<dbReference type="EMBL" id="NKHU02000020">
    <property type="protein sequence ID" value="RHZ64897.1"/>
    <property type="molecule type" value="Genomic_DNA"/>
</dbReference>
<accession>A0A397HPM9</accession>
<keyword evidence="3" id="KW-0336">GPI-anchor</keyword>
<feature type="domain" description="Copper acquisition factor BIM1-like" evidence="11">
    <location>
        <begin position="21"/>
        <end position="181"/>
    </location>
</feature>
<dbReference type="Pfam" id="PF20238">
    <property type="entry name" value="BIM1-like_dom"/>
    <property type="match status" value="1"/>
</dbReference>
<evidence type="ECO:0000256" key="2">
    <source>
        <dbReference type="ARBA" id="ARBA00022475"/>
    </source>
</evidence>
<feature type="chain" id="PRO_5017471900" description="Copper acquisition factor BIM1-like domain-containing protein" evidence="10">
    <location>
        <begin position="22"/>
        <end position="252"/>
    </location>
</feature>
<feature type="compositionally biased region" description="Low complexity" evidence="8">
    <location>
        <begin position="193"/>
        <end position="223"/>
    </location>
</feature>
<evidence type="ECO:0000259" key="11">
    <source>
        <dbReference type="Pfam" id="PF20238"/>
    </source>
</evidence>
<keyword evidence="9" id="KW-1133">Transmembrane helix</keyword>
<evidence type="ECO:0000256" key="3">
    <source>
        <dbReference type="ARBA" id="ARBA00022622"/>
    </source>
</evidence>
<name>A0A397HPM9_ASPTH</name>
<evidence type="ECO:0000256" key="7">
    <source>
        <dbReference type="ARBA" id="ARBA00023288"/>
    </source>
</evidence>
<keyword evidence="6" id="KW-0325">Glycoprotein</keyword>
<comment type="subcellular location">
    <subcellularLocation>
        <location evidence="1">Cell membrane</location>
        <topology evidence="1">Lipid-anchor</topology>
        <topology evidence="1">GPI-anchor</topology>
    </subcellularLocation>
</comment>
<dbReference type="RefSeq" id="XP_026617636.1">
    <property type="nucleotide sequence ID" value="XM_026754319.1"/>
</dbReference>
<dbReference type="Proteomes" id="UP000215305">
    <property type="component" value="Unassembled WGS sequence"/>
</dbReference>
<evidence type="ECO:0000256" key="6">
    <source>
        <dbReference type="ARBA" id="ARBA00023180"/>
    </source>
</evidence>
<evidence type="ECO:0000256" key="4">
    <source>
        <dbReference type="ARBA" id="ARBA00022729"/>
    </source>
</evidence>